<reference evidence="1" key="1">
    <citation type="submission" date="2021-06" db="EMBL/GenBank/DDBJ databases">
        <authorList>
            <person name="Kallberg Y."/>
            <person name="Tangrot J."/>
            <person name="Rosling A."/>
        </authorList>
    </citation>
    <scope>NUCLEOTIDE SEQUENCE</scope>
    <source>
        <strain evidence="1">UK204</strain>
    </source>
</reference>
<gene>
    <name evidence="1" type="ORF">FCALED_LOCUS16026</name>
</gene>
<dbReference type="OrthoDB" id="2355457at2759"/>
<dbReference type="AlphaFoldDB" id="A0A9N9IRB4"/>
<accession>A0A9N9IRB4</accession>
<sequence>MLFKDIFFTQLAIIEEDELFNNITIINTLKTLLKKAFMLHLTLKVSHLINHNVNNYYTLQQVKELDHLTSNLTITNLTQKNAANQINISASALPRCRI</sequence>
<evidence type="ECO:0000313" key="2">
    <source>
        <dbReference type="Proteomes" id="UP000789570"/>
    </source>
</evidence>
<name>A0A9N9IRB4_9GLOM</name>
<protein>
    <submittedName>
        <fullName evidence="1">16536_t:CDS:1</fullName>
    </submittedName>
</protein>
<organism evidence="1 2">
    <name type="scientific">Funneliformis caledonium</name>
    <dbReference type="NCBI Taxonomy" id="1117310"/>
    <lineage>
        <taxon>Eukaryota</taxon>
        <taxon>Fungi</taxon>
        <taxon>Fungi incertae sedis</taxon>
        <taxon>Mucoromycota</taxon>
        <taxon>Glomeromycotina</taxon>
        <taxon>Glomeromycetes</taxon>
        <taxon>Glomerales</taxon>
        <taxon>Glomeraceae</taxon>
        <taxon>Funneliformis</taxon>
    </lineage>
</organism>
<feature type="non-terminal residue" evidence="1">
    <location>
        <position position="98"/>
    </location>
</feature>
<evidence type="ECO:0000313" key="1">
    <source>
        <dbReference type="EMBL" id="CAG8746931.1"/>
    </source>
</evidence>
<proteinExistence type="predicted"/>
<dbReference type="Proteomes" id="UP000789570">
    <property type="component" value="Unassembled WGS sequence"/>
</dbReference>
<keyword evidence="2" id="KW-1185">Reference proteome</keyword>
<dbReference type="EMBL" id="CAJVPQ010016900">
    <property type="protein sequence ID" value="CAG8746931.1"/>
    <property type="molecule type" value="Genomic_DNA"/>
</dbReference>
<comment type="caution">
    <text evidence="1">The sequence shown here is derived from an EMBL/GenBank/DDBJ whole genome shotgun (WGS) entry which is preliminary data.</text>
</comment>